<dbReference type="GO" id="GO:0141100">
    <property type="term" value="F:tRNA (guanine(18)-2'-O)-methyltransferase activity"/>
    <property type="evidence" value="ECO:0007669"/>
    <property type="project" value="UniProtKB-EC"/>
</dbReference>
<keyword evidence="9" id="KW-1185">Reference proteome</keyword>
<reference evidence="9" key="2">
    <citation type="submission" date="2014-09" db="EMBL/GenBank/DDBJ databases">
        <authorList>
            <consortium name="NBRP consortium"/>
            <person name="Sawabe T."/>
            <person name="Meirelles P."/>
            <person name="Nakanishi M."/>
            <person name="Sayaka M."/>
            <person name="Hattori M."/>
            <person name="Ohkuma M."/>
        </authorList>
    </citation>
    <scope>NUCLEOTIDE SEQUENCE [LARGE SCALE GENOMIC DNA]</scope>
    <source>
        <strain evidence="9">JCM 19239</strain>
    </source>
</reference>
<dbReference type="InterPro" id="IPR033671">
    <property type="entry name" value="TrmH"/>
</dbReference>
<dbReference type="InterPro" id="IPR001537">
    <property type="entry name" value="SpoU_MeTrfase"/>
</dbReference>
<dbReference type="Gene3D" id="3.40.1280.10">
    <property type="match status" value="1"/>
</dbReference>
<dbReference type="GO" id="GO:0032259">
    <property type="term" value="P:methylation"/>
    <property type="evidence" value="ECO:0007669"/>
    <property type="project" value="UniProtKB-KW"/>
</dbReference>
<keyword evidence="3 8" id="KW-0808">Transferase</keyword>
<evidence type="ECO:0000256" key="3">
    <source>
        <dbReference type="ARBA" id="ARBA00022679"/>
    </source>
</evidence>
<evidence type="ECO:0000256" key="2">
    <source>
        <dbReference type="ARBA" id="ARBA00022603"/>
    </source>
</evidence>
<dbReference type="Pfam" id="PF00588">
    <property type="entry name" value="SpoU_methylase"/>
    <property type="match status" value="1"/>
</dbReference>
<keyword evidence="1" id="KW-0820">tRNA-binding</keyword>
<evidence type="ECO:0000256" key="5">
    <source>
        <dbReference type="ARBA" id="ARBA00022694"/>
    </source>
</evidence>
<dbReference type="InterPro" id="IPR029028">
    <property type="entry name" value="Alpha/beta_knot_MTases"/>
</dbReference>
<feature type="domain" description="tRNA/rRNA methyltransferase SpoU type" evidence="7">
    <location>
        <begin position="20"/>
        <end position="51"/>
    </location>
</feature>
<gene>
    <name evidence="8" type="ORF">JCM19239_3867</name>
</gene>
<dbReference type="Proteomes" id="UP000029223">
    <property type="component" value="Unassembled WGS sequence"/>
</dbReference>
<dbReference type="PANTHER" id="PTHR43453">
    <property type="entry name" value="RRNA METHYLASE-LIKE"/>
    <property type="match status" value="1"/>
</dbReference>
<dbReference type="PANTHER" id="PTHR43453:SF1">
    <property type="entry name" value="TRNA_RRNA METHYLTRANSFERASE SPOU TYPE DOMAIN-CONTAINING PROTEIN"/>
    <property type="match status" value="1"/>
</dbReference>
<dbReference type="EC" id="2.1.1.34" evidence="8"/>
<keyword evidence="6" id="KW-0694">RNA-binding</keyword>
<keyword evidence="4" id="KW-0949">S-adenosyl-L-methionine</keyword>
<evidence type="ECO:0000256" key="4">
    <source>
        <dbReference type="ARBA" id="ARBA00022691"/>
    </source>
</evidence>
<sequence length="59" mass="6772">MNLERYNRIQEVLKARQPDLTLLLEQVHKPNNVSAVIRTADAAGVHKVHAVWLMRKCVP</sequence>
<organism evidence="8 9">
    <name type="scientific">Vibrio variabilis</name>
    <dbReference type="NCBI Taxonomy" id="990271"/>
    <lineage>
        <taxon>Bacteria</taxon>
        <taxon>Pseudomonadati</taxon>
        <taxon>Pseudomonadota</taxon>
        <taxon>Gammaproteobacteria</taxon>
        <taxon>Vibrionales</taxon>
        <taxon>Vibrionaceae</taxon>
        <taxon>Vibrio</taxon>
    </lineage>
</organism>
<proteinExistence type="predicted"/>
<keyword evidence="2 8" id="KW-0489">Methyltransferase</keyword>
<dbReference type="SUPFAM" id="SSF75217">
    <property type="entry name" value="alpha/beta knot"/>
    <property type="match status" value="1"/>
</dbReference>
<evidence type="ECO:0000313" key="8">
    <source>
        <dbReference type="EMBL" id="GAL24164.1"/>
    </source>
</evidence>
<dbReference type="InterPro" id="IPR029026">
    <property type="entry name" value="tRNA_m1G_MTases_N"/>
</dbReference>
<reference evidence="9" key="1">
    <citation type="submission" date="2014-09" db="EMBL/GenBank/DDBJ databases">
        <title>Vibrio variabilis JCM 19239. (C206) whole genome shotgun sequence.</title>
        <authorList>
            <person name="Sawabe T."/>
            <person name="Meirelles P."/>
            <person name="Nakanishi M."/>
            <person name="Sayaka M."/>
            <person name="Hattori M."/>
            <person name="Ohkuma M."/>
        </authorList>
    </citation>
    <scope>NUCLEOTIDE SEQUENCE [LARGE SCALE GENOMIC DNA]</scope>
    <source>
        <strain evidence="9">JCM 19239</strain>
    </source>
</reference>
<evidence type="ECO:0000256" key="6">
    <source>
        <dbReference type="ARBA" id="ARBA00022884"/>
    </source>
</evidence>
<evidence type="ECO:0000313" key="9">
    <source>
        <dbReference type="Proteomes" id="UP000029223"/>
    </source>
</evidence>
<keyword evidence="5" id="KW-0819">tRNA processing</keyword>
<evidence type="ECO:0000256" key="1">
    <source>
        <dbReference type="ARBA" id="ARBA00022555"/>
    </source>
</evidence>
<accession>A0ABQ0J5Y0</accession>
<dbReference type="EMBL" id="BBMS01000003">
    <property type="protein sequence ID" value="GAL24164.1"/>
    <property type="molecule type" value="Genomic_DNA"/>
</dbReference>
<name>A0ABQ0J5Y0_9VIBR</name>
<evidence type="ECO:0000259" key="7">
    <source>
        <dbReference type="Pfam" id="PF00588"/>
    </source>
</evidence>
<comment type="caution">
    <text evidence="8">The sequence shown here is derived from an EMBL/GenBank/DDBJ whole genome shotgun (WGS) entry which is preliminary data.</text>
</comment>
<protein>
    <submittedName>
        <fullName evidence="8">tRNA (Guanosine(18)-2'-O)-methyltransferase</fullName>
        <ecNumber evidence="8">2.1.1.34</ecNumber>
    </submittedName>
</protein>